<feature type="chain" id="PRO_5045854528" description="Fibronectin type-III domain-containing protein" evidence="1">
    <location>
        <begin position="27"/>
        <end position="523"/>
    </location>
</feature>
<dbReference type="InterPro" id="IPR033427">
    <property type="entry name" value="DUF5123"/>
</dbReference>
<comment type="caution">
    <text evidence="3">The sequence shown here is derived from an EMBL/GenBank/DDBJ whole genome shotgun (WGS) entry which is preliminary data.</text>
</comment>
<dbReference type="Proteomes" id="UP000093343">
    <property type="component" value="Unassembled WGS sequence"/>
</dbReference>
<dbReference type="Pfam" id="PF16318">
    <property type="entry name" value="DUF4957"/>
    <property type="match status" value="1"/>
</dbReference>
<dbReference type="Gene3D" id="2.60.40.10">
    <property type="entry name" value="Immunoglobulins"/>
    <property type="match status" value="1"/>
</dbReference>
<dbReference type="InterPro" id="IPR032530">
    <property type="entry name" value="DUF4957"/>
</dbReference>
<evidence type="ECO:0000256" key="1">
    <source>
        <dbReference type="SAM" id="SignalP"/>
    </source>
</evidence>
<organism evidence="3 4">
    <name type="scientific">Flavobacterium piscis</name>
    <dbReference type="NCBI Taxonomy" id="1114874"/>
    <lineage>
        <taxon>Bacteria</taxon>
        <taxon>Pseudomonadati</taxon>
        <taxon>Bacteroidota</taxon>
        <taxon>Flavobacteriia</taxon>
        <taxon>Flavobacteriales</taxon>
        <taxon>Flavobacteriaceae</taxon>
        <taxon>Flavobacterium</taxon>
    </lineage>
</organism>
<dbReference type="SUPFAM" id="SSF51126">
    <property type="entry name" value="Pectin lyase-like"/>
    <property type="match status" value="1"/>
</dbReference>
<dbReference type="InterPro" id="IPR013783">
    <property type="entry name" value="Ig-like_fold"/>
</dbReference>
<protein>
    <recommendedName>
        <fullName evidence="2">Fibronectin type-III domain-containing protein</fullName>
    </recommendedName>
</protein>
<accession>A0ABX2XF64</accession>
<evidence type="ECO:0000313" key="3">
    <source>
        <dbReference type="EMBL" id="OCB70707.1"/>
    </source>
</evidence>
<dbReference type="Pfam" id="PF17161">
    <property type="entry name" value="DUF5123"/>
    <property type="match status" value="1"/>
</dbReference>
<dbReference type="EMBL" id="LVEN01000042">
    <property type="protein sequence ID" value="OCB70707.1"/>
    <property type="molecule type" value="Genomic_DNA"/>
</dbReference>
<dbReference type="SUPFAM" id="SSF49265">
    <property type="entry name" value="Fibronectin type III"/>
    <property type="match status" value="1"/>
</dbReference>
<feature type="signal peptide" evidence="1">
    <location>
        <begin position="1"/>
        <end position="26"/>
    </location>
</feature>
<gene>
    <name evidence="3" type="ORF">FLP_18755</name>
</gene>
<dbReference type="InterPro" id="IPR012334">
    <property type="entry name" value="Pectin_lyas_fold"/>
</dbReference>
<dbReference type="PROSITE" id="PS51257">
    <property type="entry name" value="PROKAR_LIPOPROTEIN"/>
    <property type="match status" value="1"/>
</dbReference>
<dbReference type="PROSITE" id="PS50853">
    <property type="entry name" value="FN3"/>
    <property type="match status" value="1"/>
</dbReference>
<evidence type="ECO:0000313" key="4">
    <source>
        <dbReference type="Proteomes" id="UP000093343"/>
    </source>
</evidence>
<name>A0ABX2XF64_9FLAO</name>
<dbReference type="Gene3D" id="2.160.20.10">
    <property type="entry name" value="Single-stranded right-handed beta-helix, Pectin lyase-like"/>
    <property type="match status" value="1"/>
</dbReference>
<keyword evidence="4" id="KW-1185">Reference proteome</keyword>
<proteinExistence type="predicted"/>
<reference evidence="4" key="1">
    <citation type="submission" date="2016-03" db="EMBL/GenBank/DDBJ databases">
        <title>Draft genome sequence of Paenibacillus glacialis DSM 22343.</title>
        <authorList>
            <person name="Shin S.-K."/>
            <person name="Yi H."/>
        </authorList>
    </citation>
    <scope>NUCLEOTIDE SEQUENCE [LARGE SCALE GENOMIC DNA]</scope>
    <source>
        <strain evidence="4">CCUG 60099</strain>
    </source>
</reference>
<dbReference type="CDD" id="cd00063">
    <property type="entry name" value="FN3"/>
    <property type="match status" value="1"/>
</dbReference>
<dbReference type="InterPro" id="IPR003961">
    <property type="entry name" value="FN3_dom"/>
</dbReference>
<dbReference type="InterPro" id="IPR036116">
    <property type="entry name" value="FN3_sf"/>
</dbReference>
<keyword evidence="1" id="KW-0732">Signal</keyword>
<sequence>MMKTKYILKGLLATLLMLLVFSSCESYNEAVSDDIGASREFSPIGLTTKIRNQTTVELNWTVKEEEVASYYVVEFSADDANFETIYKTVKVSPTELPVQIQLEGETVYSIRVKAVSGNGLADSKWSVTTATTLTEQILLPVADADVEAKQVTLRWTPNSTVTQISINPGNIVHAVTAEEKIAGVALVSGLISETDYTATLLNGTKTRGVRTFKTGIDIGTGILVKPTDDLNAAILAAPAGSTLVLMPGDYQVFKGEIILDKGITIRGLRAGDKPKLSVRFTLSSSASNLSLIDLDLDGEKTQGDLVKINQAGTYGKIIVSGCIVDNYLGSFVIAPTGIAARVESITIDNCVVTDFGSGATGEFIDSRAAYFASIVITKSTFNNCVPGRAFIREDQTTAFGTGLTANILIDGCTFYKVTNTISAGGYQILYVRFLNNSTIVRNSIFAETIARYINQTATNAPAFSNNNYFNALTLNLANPTGALKSDSSGSALNPQFANATGGDFTISNQTLKDNGVGDPRWIK</sequence>
<evidence type="ECO:0000259" key="2">
    <source>
        <dbReference type="PROSITE" id="PS50853"/>
    </source>
</evidence>
<feature type="domain" description="Fibronectin type-III" evidence="2">
    <location>
        <begin position="42"/>
        <end position="137"/>
    </location>
</feature>
<dbReference type="InterPro" id="IPR011050">
    <property type="entry name" value="Pectin_lyase_fold/virulence"/>
</dbReference>